<evidence type="ECO:0000313" key="2">
    <source>
        <dbReference type="EMBL" id="VAW95814.1"/>
    </source>
</evidence>
<dbReference type="AlphaFoldDB" id="A0A3B1APF5"/>
<feature type="non-terminal residue" evidence="2">
    <location>
        <position position="76"/>
    </location>
</feature>
<proteinExistence type="predicted"/>
<feature type="compositionally biased region" description="Basic and acidic residues" evidence="1">
    <location>
        <begin position="10"/>
        <end position="34"/>
    </location>
</feature>
<dbReference type="EMBL" id="UOFU01000082">
    <property type="protein sequence ID" value="VAW95814.1"/>
    <property type="molecule type" value="Genomic_DNA"/>
</dbReference>
<organism evidence="2">
    <name type="scientific">hydrothermal vent metagenome</name>
    <dbReference type="NCBI Taxonomy" id="652676"/>
    <lineage>
        <taxon>unclassified sequences</taxon>
        <taxon>metagenomes</taxon>
        <taxon>ecological metagenomes</taxon>
    </lineage>
</organism>
<reference evidence="2" key="1">
    <citation type="submission" date="2018-06" db="EMBL/GenBank/DDBJ databases">
        <authorList>
            <person name="Zhirakovskaya E."/>
        </authorList>
    </citation>
    <scope>NUCLEOTIDE SEQUENCE</scope>
</reference>
<accession>A0A3B1APF5</accession>
<name>A0A3B1APF5_9ZZZZ</name>
<protein>
    <submittedName>
        <fullName evidence="2">Uncharacterized protein</fullName>
    </submittedName>
</protein>
<evidence type="ECO:0000256" key="1">
    <source>
        <dbReference type="SAM" id="MobiDB-lite"/>
    </source>
</evidence>
<sequence>MNKIKQLQQKLDELRRENQQLKDARENDQQKKQRVHLEELVADRTQELSSINEQLRKEITEREQAEEIARQHQEKL</sequence>
<feature type="region of interest" description="Disordered" evidence="1">
    <location>
        <begin position="1"/>
        <end position="34"/>
    </location>
</feature>
<gene>
    <name evidence="2" type="ORF">MNBD_GAMMA20-2209</name>
</gene>